<dbReference type="PROSITE" id="PS01053">
    <property type="entry name" value="ARGINASE_1"/>
    <property type="match status" value="1"/>
</dbReference>
<dbReference type="CDD" id="cd11593">
    <property type="entry name" value="Agmatinase-like_2"/>
    <property type="match status" value="1"/>
</dbReference>
<protein>
    <submittedName>
        <fullName evidence="6 7">Agmatinase</fullName>
    </submittedName>
</protein>
<evidence type="ECO:0000313" key="7">
    <source>
        <dbReference type="EMBL" id="SFL58775.1"/>
    </source>
</evidence>
<keyword evidence="8" id="KW-1185">Reference proteome</keyword>
<keyword evidence="3 5" id="KW-0378">Hydrolase</keyword>
<feature type="binding site" evidence="4">
    <location>
        <position position="166"/>
    </location>
    <ligand>
        <name>Mn(2+)</name>
        <dbReference type="ChEBI" id="CHEBI:29035"/>
        <label>1</label>
    </ligand>
</feature>
<reference evidence="7" key="3">
    <citation type="submission" date="2016-10" db="EMBL/GenBank/DDBJ databases">
        <authorList>
            <person name="de Groot N.N."/>
        </authorList>
    </citation>
    <scope>NUCLEOTIDE SEQUENCE [LARGE SCALE GENOMIC DNA]</scope>
    <source>
        <strain evidence="7">DSM 16632</strain>
    </source>
</reference>
<feature type="binding site" evidence="4">
    <location>
        <position position="250"/>
    </location>
    <ligand>
        <name>Mn(2+)</name>
        <dbReference type="ChEBI" id="CHEBI:29035"/>
        <label>1</label>
    </ligand>
</feature>
<feature type="binding site" evidence="4">
    <location>
        <position position="136"/>
    </location>
    <ligand>
        <name>Mn(2+)</name>
        <dbReference type="ChEBI" id="CHEBI:29035"/>
        <label>1</label>
    </ligand>
</feature>
<dbReference type="GO" id="GO:0008783">
    <property type="term" value="F:agmatinase activity"/>
    <property type="evidence" value="ECO:0007669"/>
    <property type="project" value="TreeGrafter"/>
</dbReference>
<dbReference type="PANTHER" id="PTHR11358:SF26">
    <property type="entry name" value="GUANIDINO ACID HYDROLASE, MITOCHONDRIAL"/>
    <property type="match status" value="1"/>
</dbReference>
<reference evidence="6 8" key="1">
    <citation type="journal article" date="2016" name="Genome Announc.">
        <title>Draft Genome Sequence of the Rumen Methanogen Methanobrevibacter olleyae YLM1.</title>
        <authorList>
            <person name="Kelly W.J."/>
            <person name="Li D."/>
            <person name="Lambie S.C."/>
            <person name="Cox F."/>
            <person name="Attwood G.T."/>
            <person name="Altermann E."/>
            <person name="Leahy S.C."/>
        </authorList>
    </citation>
    <scope>NUCLEOTIDE SEQUENCE [LARGE SCALE GENOMIC DNA]</scope>
    <source>
        <strain evidence="6 8">YLM1</strain>
    </source>
</reference>
<dbReference type="InterPro" id="IPR006035">
    <property type="entry name" value="Ureohydrolase"/>
</dbReference>
<evidence type="ECO:0000313" key="8">
    <source>
        <dbReference type="Proteomes" id="UP000066376"/>
    </source>
</evidence>
<keyword evidence="2 4" id="KW-0479">Metal-binding</keyword>
<evidence type="ECO:0000256" key="2">
    <source>
        <dbReference type="ARBA" id="ARBA00022723"/>
    </source>
</evidence>
<dbReference type="GO" id="GO:0033389">
    <property type="term" value="P:putrescine biosynthetic process from arginine, via agmatine"/>
    <property type="evidence" value="ECO:0007669"/>
    <property type="project" value="TreeGrafter"/>
</dbReference>
<dbReference type="EMBL" id="FOTL01000020">
    <property type="protein sequence ID" value="SFL58775.1"/>
    <property type="molecule type" value="Genomic_DNA"/>
</dbReference>
<keyword evidence="4" id="KW-0464">Manganese</keyword>
<dbReference type="PANTHER" id="PTHR11358">
    <property type="entry name" value="ARGINASE/AGMATINASE"/>
    <property type="match status" value="1"/>
</dbReference>
<evidence type="ECO:0000313" key="9">
    <source>
        <dbReference type="Proteomes" id="UP000183442"/>
    </source>
</evidence>
<comment type="similarity">
    <text evidence="1">Belongs to the arginase family. Agmatinase subfamily.</text>
</comment>
<dbReference type="PATRIC" id="fig|294671.3.peg.1247"/>
<sequence>MLFNTFEPGKFAFSAESIDLCRLDYPDKENLDDSNFNKEGLDFAKSKKWGIIGVPFDSTSSYHHGSRYGPTIIREASFGFEQYNSTFEKLLDAEFYDCGDLNAVHGNCKKTCDTLEEAVNELIGANIKPVIIGGEHSVSIGPIKALSNLEDNKDLSNITIIHLDAHRDIIDRYIGEKDSHATIMRRVHDLNPKELIQIGIRSFSKEEKEFVEKQENISSFLAKDLFDSFDIVLDKLNSIEGKVYISIDMDVIDPSFAPSVSNPTPNGLHPSDIENIFELLNNNEKIDIIGFDLVEVASDRLGDITAVLAAKIIYDFLTLFA</sequence>
<dbReference type="AlphaFoldDB" id="A0A126R102"/>
<gene>
    <name evidence="7" type="ORF">SAMN02910297_01278</name>
    <name evidence="6" type="ORF">YLM1_1195</name>
</gene>
<dbReference type="Gene3D" id="3.40.800.10">
    <property type="entry name" value="Ureohydrolase domain"/>
    <property type="match status" value="1"/>
</dbReference>
<accession>A0A126R102</accession>
<dbReference type="Proteomes" id="UP000183442">
    <property type="component" value="Unassembled WGS sequence"/>
</dbReference>
<dbReference type="PROSITE" id="PS51409">
    <property type="entry name" value="ARGINASE_2"/>
    <property type="match status" value="1"/>
</dbReference>
<feature type="binding site" evidence="4">
    <location>
        <position position="168"/>
    </location>
    <ligand>
        <name>Mn(2+)</name>
        <dbReference type="ChEBI" id="CHEBI:29035"/>
        <label>1</label>
    </ligand>
</feature>
<feature type="binding site" evidence="4">
    <location>
        <position position="248"/>
    </location>
    <ligand>
        <name>Mn(2+)</name>
        <dbReference type="ChEBI" id="CHEBI:29035"/>
        <label>1</label>
    </ligand>
</feature>
<evidence type="ECO:0000256" key="4">
    <source>
        <dbReference type="PIRSR" id="PIRSR036979-1"/>
    </source>
</evidence>
<dbReference type="GO" id="GO:0046872">
    <property type="term" value="F:metal ion binding"/>
    <property type="evidence" value="ECO:0007669"/>
    <property type="project" value="UniProtKB-KW"/>
</dbReference>
<dbReference type="InterPro" id="IPR020855">
    <property type="entry name" value="Ureohydrolase_Mn_BS"/>
</dbReference>
<dbReference type="RefSeq" id="WP_067147264.1">
    <property type="nucleotide sequence ID" value="NZ_CP014265.1"/>
</dbReference>
<dbReference type="SUPFAM" id="SSF52768">
    <property type="entry name" value="Arginase/deacetylase"/>
    <property type="match status" value="1"/>
</dbReference>
<dbReference type="GeneID" id="28489501"/>
<dbReference type="OrthoDB" id="7186at2157"/>
<evidence type="ECO:0000256" key="5">
    <source>
        <dbReference type="RuleBase" id="RU003684"/>
    </source>
</evidence>
<comment type="cofactor">
    <cofactor evidence="4">
        <name>Mn(2+)</name>
        <dbReference type="ChEBI" id="CHEBI:29035"/>
    </cofactor>
    <text evidence="4">Binds 2 manganese ions per subunit.</text>
</comment>
<dbReference type="KEGG" id="mol:YLM1_1195"/>
<dbReference type="Proteomes" id="UP000066376">
    <property type="component" value="Chromosome"/>
</dbReference>
<evidence type="ECO:0000256" key="3">
    <source>
        <dbReference type="ARBA" id="ARBA00022801"/>
    </source>
</evidence>
<dbReference type="STRING" id="294671.YLM1_1195"/>
<name>A0A126R102_METOL</name>
<dbReference type="InterPro" id="IPR023696">
    <property type="entry name" value="Ureohydrolase_dom_sf"/>
</dbReference>
<dbReference type="Pfam" id="PF00491">
    <property type="entry name" value="Arginase"/>
    <property type="match status" value="1"/>
</dbReference>
<feature type="binding site" evidence="4">
    <location>
        <position position="164"/>
    </location>
    <ligand>
        <name>Mn(2+)</name>
        <dbReference type="ChEBI" id="CHEBI:29035"/>
        <label>1</label>
    </ligand>
</feature>
<proteinExistence type="inferred from homology"/>
<evidence type="ECO:0000256" key="1">
    <source>
        <dbReference type="ARBA" id="ARBA00009227"/>
    </source>
</evidence>
<organism evidence="6 8">
    <name type="scientific">Methanobrevibacter olleyae</name>
    <dbReference type="NCBI Taxonomy" id="294671"/>
    <lineage>
        <taxon>Archaea</taxon>
        <taxon>Methanobacteriati</taxon>
        <taxon>Methanobacteriota</taxon>
        <taxon>Methanomada group</taxon>
        <taxon>Methanobacteria</taxon>
        <taxon>Methanobacteriales</taxon>
        <taxon>Methanobacteriaceae</taxon>
        <taxon>Methanobrevibacter</taxon>
    </lineage>
</organism>
<dbReference type="NCBIfam" id="TIGR01230">
    <property type="entry name" value="agmatinase"/>
    <property type="match status" value="1"/>
</dbReference>
<dbReference type="PIRSF" id="PIRSF036979">
    <property type="entry name" value="Arginase"/>
    <property type="match status" value="1"/>
</dbReference>
<reference evidence="8" key="2">
    <citation type="submission" date="2016-02" db="EMBL/GenBank/DDBJ databases">
        <title>The draft genome sequence of the rumen methanogen Methanobrevibacter olleyae YLM1.</title>
        <authorList>
            <consortium name="New Zealand Agricultural Greenhouse Gas Research Centre/Pastoral Greenhouse Gas Research Consortium"/>
            <person name="Kelly W.J."/>
            <person name="Li D."/>
            <person name="Lambie S.C."/>
            <person name="Attwood G.T."/>
            <person name="Altermann E."/>
            <person name="Leahy S.C."/>
        </authorList>
    </citation>
    <scope>NUCLEOTIDE SEQUENCE [LARGE SCALE GENOMIC DNA]</scope>
    <source>
        <strain evidence="8">YLM1</strain>
    </source>
</reference>
<evidence type="ECO:0000313" key="6">
    <source>
        <dbReference type="EMBL" id="AMK15752.1"/>
    </source>
</evidence>
<dbReference type="InterPro" id="IPR005925">
    <property type="entry name" value="Agmatinase-rel"/>
</dbReference>
<dbReference type="EMBL" id="CP014265">
    <property type="protein sequence ID" value="AMK15752.1"/>
    <property type="molecule type" value="Genomic_DNA"/>
</dbReference>
<reference evidence="9" key="4">
    <citation type="submission" date="2016-10" db="EMBL/GenBank/DDBJ databases">
        <authorList>
            <person name="Varghese N."/>
        </authorList>
    </citation>
    <scope>NUCLEOTIDE SEQUENCE [LARGE SCALE GENOMIC DNA]</scope>
    <source>
        <strain evidence="9">DSM 16632</strain>
    </source>
</reference>